<dbReference type="Pfam" id="PF02033">
    <property type="entry name" value="RBFA"/>
    <property type="match status" value="1"/>
</dbReference>
<accession>A0A3D8J778</accession>
<dbReference type="AlphaFoldDB" id="A0A3D8J778"/>
<dbReference type="OrthoDB" id="5339518at2"/>
<keyword evidence="1" id="KW-0690">Ribosome biogenesis</keyword>
<proteinExistence type="predicted"/>
<sequence>MQNQITQQKKEAFLKEILTEIFSELHNELLNTLEIVNVQCSRGKYNAKIFVESSLLTDTQRQEIQKAFKRAKPFIQSNVLRISKWYNAPKLMLCFDSSLQHQNRLDVLFSQISNERKTKVKHDI</sequence>
<evidence type="ECO:0000256" key="1">
    <source>
        <dbReference type="ARBA" id="ARBA00022517"/>
    </source>
</evidence>
<evidence type="ECO:0000313" key="3">
    <source>
        <dbReference type="Proteomes" id="UP000256424"/>
    </source>
</evidence>
<dbReference type="Proteomes" id="UP000256424">
    <property type="component" value="Unassembled WGS sequence"/>
</dbReference>
<organism evidence="2 3">
    <name type="scientific">Helicobacter aurati</name>
    <dbReference type="NCBI Taxonomy" id="137778"/>
    <lineage>
        <taxon>Bacteria</taxon>
        <taxon>Pseudomonadati</taxon>
        <taxon>Campylobacterota</taxon>
        <taxon>Epsilonproteobacteria</taxon>
        <taxon>Campylobacterales</taxon>
        <taxon>Helicobacteraceae</taxon>
        <taxon>Helicobacter</taxon>
    </lineage>
</organism>
<dbReference type="InterPro" id="IPR000238">
    <property type="entry name" value="RbfA"/>
</dbReference>
<comment type="caution">
    <text evidence="2">The sequence shown here is derived from an EMBL/GenBank/DDBJ whole genome shotgun (WGS) entry which is preliminary data.</text>
</comment>
<dbReference type="RefSeq" id="WP_104762953.1">
    <property type="nucleotide sequence ID" value="NZ_FZPM01000012.1"/>
</dbReference>
<dbReference type="InterPro" id="IPR015946">
    <property type="entry name" value="KH_dom-like_a/b"/>
</dbReference>
<evidence type="ECO:0000313" key="2">
    <source>
        <dbReference type="EMBL" id="RDU73339.1"/>
    </source>
</evidence>
<dbReference type="GO" id="GO:0006364">
    <property type="term" value="P:rRNA processing"/>
    <property type="evidence" value="ECO:0007669"/>
    <property type="project" value="InterPro"/>
</dbReference>
<reference evidence="2 3" key="1">
    <citation type="submission" date="2018-04" db="EMBL/GenBank/DDBJ databases">
        <title>Novel Campyloabacter and Helicobacter Species and Strains.</title>
        <authorList>
            <person name="Mannion A.J."/>
            <person name="Shen Z."/>
            <person name="Fox J.G."/>
        </authorList>
    </citation>
    <scope>NUCLEOTIDE SEQUENCE [LARGE SCALE GENOMIC DNA]</scope>
    <source>
        <strain evidence="2 3">MIT 97-5075</strain>
    </source>
</reference>
<dbReference type="InterPro" id="IPR023799">
    <property type="entry name" value="RbfA_dom_sf"/>
</dbReference>
<protein>
    <submittedName>
        <fullName evidence="2">30S ribosome-binding factor RbfA</fullName>
    </submittedName>
</protein>
<keyword evidence="3" id="KW-1185">Reference proteome</keyword>
<dbReference type="EMBL" id="NXLW01000002">
    <property type="protein sequence ID" value="RDU73339.1"/>
    <property type="molecule type" value="Genomic_DNA"/>
</dbReference>
<dbReference type="Gene3D" id="3.30.300.20">
    <property type="match status" value="1"/>
</dbReference>
<dbReference type="NCBIfam" id="TIGR00082">
    <property type="entry name" value="rbfA"/>
    <property type="match status" value="1"/>
</dbReference>
<gene>
    <name evidence="2" type="primary">rbfA</name>
    <name evidence="2" type="ORF">CQA66_01330</name>
</gene>
<name>A0A3D8J778_9HELI</name>
<dbReference type="SUPFAM" id="SSF89919">
    <property type="entry name" value="Ribosome-binding factor A, RbfA"/>
    <property type="match status" value="1"/>
</dbReference>